<evidence type="ECO:0000256" key="1">
    <source>
        <dbReference type="PROSITE-ProRule" id="PRU00169"/>
    </source>
</evidence>
<sequence length="122" mass="13424">MRVLIVEDMAIIALDIDDMIQSVTPASVQIASTVDEAAKALDAGVFDFVVLDYSVGDDTTADIARRLKADGVHCVVISGYGRNALKHNEMQGLRILDKPIRKDLLSAEIHFALTRRSMRQAR</sequence>
<dbReference type="STRING" id="1458461.BN1012_Phect1787"/>
<accession>X5MNC8</accession>
<dbReference type="RefSeq" id="WP_206778005.1">
    <property type="nucleotide sequence ID" value="NZ_HG966617.1"/>
</dbReference>
<evidence type="ECO:0000313" key="3">
    <source>
        <dbReference type="EMBL" id="CDO60001.1"/>
    </source>
</evidence>
<dbReference type="Gene3D" id="3.40.50.2300">
    <property type="match status" value="1"/>
</dbReference>
<feature type="domain" description="Response regulatory" evidence="2">
    <location>
        <begin position="2"/>
        <end position="113"/>
    </location>
</feature>
<name>X5MNC8_9HYPH</name>
<dbReference type="InterPro" id="IPR011006">
    <property type="entry name" value="CheY-like_superfamily"/>
</dbReference>
<dbReference type="HOGENOM" id="CLU_000445_69_11_5"/>
<keyword evidence="3" id="KW-0418">Kinase</keyword>
<evidence type="ECO:0000259" key="2">
    <source>
        <dbReference type="PROSITE" id="PS50110"/>
    </source>
</evidence>
<feature type="modified residue" description="4-aspartylphosphate" evidence="1">
    <location>
        <position position="52"/>
    </location>
</feature>
<dbReference type="Pfam" id="PF00072">
    <property type="entry name" value="Response_reg"/>
    <property type="match status" value="1"/>
</dbReference>
<proteinExistence type="predicted"/>
<keyword evidence="3" id="KW-0808">Transferase</keyword>
<dbReference type="KEGG" id="pect:BN1012_Phect1787"/>
<dbReference type="EMBL" id="HG966617">
    <property type="protein sequence ID" value="CDO60001.1"/>
    <property type="molecule type" value="Genomic_DNA"/>
</dbReference>
<dbReference type="SUPFAM" id="SSF52172">
    <property type="entry name" value="CheY-like"/>
    <property type="match status" value="1"/>
</dbReference>
<reference evidence="3 4" key="1">
    <citation type="journal article" date="2014" name="Front. Genet.">
        <title>Genome and metabolic network of "Candidatus Phaeomarinobacter ectocarpi" Ec32, a new candidate genus of Alphaproteobacteria frequently associated with brown algae.</title>
        <authorList>
            <person name="Dittami S.M."/>
            <person name="Barbeyron T."/>
            <person name="Boyen C."/>
            <person name="Cambefort J."/>
            <person name="Collet G."/>
            <person name="Delage L."/>
            <person name="Gobet A."/>
            <person name="Groisillier A."/>
            <person name="Leblanc C."/>
            <person name="Michel G."/>
            <person name="Scornet D."/>
            <person name="Siegel A."/>
            <person name="Tapia J.E."/>
            <person name="Tonon T."/>
        </authorList>
    </citation>
    <scope>NUCLEOTIDE SEQUENCE [LARGE SCALE GENOMIC DNA]</scope>
    <source>
        <strain evidence="3 4">Ec32</strain>
    </source>
</reference>
<dbReference type="GO" id="GO:0016301">
    <property type="term" value="F:kinase activity"/>
    <property type="evidence" value="ECO:0007669"/>
    <property type="project" value="UniProtKB-KW"/>
</dbReference>
<keyword evidence="1" id="KW-0597">Phosphoprotein</keyword>
<dbReference type="Proteomes" id="UP000032160">
    <property type="component" value="Chromosome I"/>
</dbReference>
<dbReference type="PROSITE" id="PS50110">
    <property type="entry name" value="RESPONSE_REGULATORY"/>
    <property type="match status" value="1"/>
</dbReference>
<dbReference type="InterPro" id="IPR001789">
    <property type="entry name" value="Sig_transdc_resp-reg_receiver"/>
</dbReference>
<keyword evidence="4" id="KW-1185">Reference proteome</keyword>
<gene>
    <name evidence="3" type="ORF">BN1012_Phect1787</name>
</gene>
<dbReference type="GO" id="GO:0000160">
    <property type="term" value="P:phosphorelay signal transduction system"/>
    <property type="evidence" value="ECO:0007669"/>
    <property type="project" value="InterPro"/>
</dbReference>
<dbReference type="AlphaFoldDB" id="X5MNC8"/>
<organism evidence="3 4">
    <name type="scientific">Candidatus Phaeomarinibacter ectocarpi</name>
    <dbReference type="NCBI Taxonomy" id="1458461"/>
    <lineage>
        <taxon>Bacteria</taxon>
        <taxon>Pseudomonadati</taxon>
        <taxon>Pseudomonadota</taxon>
        <taxon>Alphaproteobacteria</taxon>
        <taxon>Hyphomicrobiales</taxon>
        <taxon>Parvibaculaceae</taxon>
        <taxon>Candidatus Phaeomarinibacter</taxon>
    </lineage>
</organism>
<protein>
    <submittedName>
        <fullName evidence="3">Phytochrome, two-component sensor histidine kinase</fullName>
    </submittedName>
</protein>
<evidence type="ECO:0000313" key="4">
    <source>
        <dbReference type="Proteomes" id="UP000032160"/>
    </source>
</evidence>